<proteinExistence type="predicted"/>
<feature type="compositionally biased region" description="Low complexity" evidence="1">
    <location>
        <begin position="37"/>
        <end position="56"/>
    </location>
</feature>
<dbReference type="AlphaFoldDB" id="A0A067MI07"/>
<protein>
    <submittedName>
        <fullName evidence="2">Uncharacterized protein</fullName>
    </submittedName>
</protein>
<reference evidence="3" key="1">
    <citation type="journal article" date="2014" name="Proc. Natl. Acad. Sci. U.S.A.">
        <title>Extensive sampling of basidiomycete genomes demonstrates inadequacy of the white-rot/brown-rot paradigm for wood decay fungi.</title>
        <authorList>
            <person name="Riley R."/>
            <person name="Salamov A.A."/>
            <person name="Brown D.W."/>
            <person name="Nagy L.G."/>
            <person name="Floudas D."/>
            <person name="Held B.W."/>
            <person name="Levasseur A."/>
            <person name="Lombard V."/>
            <person name="Morin E."/>
            <person name="Otillar R."/>
            <person name="Lindquist E.A."/>
            <person name="Sun H."/>
            <person name="LaButti K.M."/>
            <person name="Schmutz J."/>
            <person name="Jabbour D."/>
            <person name="Luo H."/>
            <person name="Baker S.E."/>
            <person name="Pisabarro A.G."/>
            <person name="Walton J.D."/>
            <person name="Blanchette R.A."/>
            <person name="Henrissat B."/>
            <person name="Martin F."/>
            <person name="Cullen D."/>
            <person name="Hibbett D.S."/>
            <person name="Grigoriev I.V."/>
        </authorList>
    </citation>
    <scope>NUCLEOTIDE SEQUENCE [LARGE SCALE GENOMIC DNA]</scope>
    <source>
        <strain evidence="3">FD-172 SS1</strain>
    </source>
</reference>
<organism evidence="2 3">
    <name type="scientific">Botryobasidium botryosum (strain FD-172 SS1)</name>
    <dbReference type="NCBI Taxonomy" id="930990"/>
    <lineage>
        <taxon>Eukaryota</taxon>
        <taxon>Fungi</taxon>
        <taxon>Dikarya</taxon>
        <taxon>Basidiomycota</taxon>
        <taxon>Agaricomycotina</taxon>
        <taxon>Agaricomycetes</taxon>
        <taxon>Cantharellales</taxon>
        <taxon>Botryobasidiaceae</taxon>
        <taxon>Botryobasidium</taxon>
    </lineage>
</organism>
<dbReference type="EMBL" id="KL198057">
    <property type="protein sequence ID" value="KDQ11532.1"/>
    <property type="molecule type" value="Genomic_DNA"/>
</dbReference>
<accession>A0A067MI07</accession>
<name>A0A067MI07_BOTB1</name>
<sequence>MSSLKSTSSSVSLISEHQEKRSRKPSNLFRHALRNLTTSTRETSSASAAQRQESSSHALASTGAYAPLDYASAGSGQRREPTEEDLRLAAKVLARYQKTSTPDRGVGQQLLIL</sequence>
<dbReference type="InParanoid" id="A0A067MI07"/>
<evidence type="ECO:0000256" key="1">
    <source>
        <dbReference type="SAM" id="MobiDB-lite"/>
    </source>
</evidence>
<dbReference type="HOGENOM" id="CLU_2133110_0_0_1"/>
<dbReference type="Proteomes" id="UP000027195">
    <property type="component" value="Unassembled WGS sequence"/>
</dbReference>
<feature type="compositionally biased region" description="Low complexity" evidence="1">
    <location>
        <begin position="1"/>
        <end position="15"/>
    </location>
</feature>
<evidence type="ECO:0000313" key="3">
    <source>
        <dbReference type="Proteomes" id="UP000027195"/>
    </source>
</evidence>
<feature type="region of interest" description="Disordered" evidence="1">
    <location>
        <begin position="1"/>
        <end position="84"/>
    </location>
</feature>
<gene>
    <name evidence="2" type="ORF">BOTBODRAFT_35205</name>
</gene>
<keyword evidence="3" id="KW-1185">Reference proteome</keyword>
<evidence type="ECO:0000313" key="2">
    <source>
        <dbReference type="EMBL" id="KDQ11532.1"/>
    </source>
</evidence>